<feature type="transmembrane region" description="Helical" evidence="8">
    <location>
        <begin position="373"/>
        <end position="396"/>
    </location>
</feature>
<comment type="subcellular location">
    <subcellularLocation>
        <location evidence="1">Cell inner membrane</location>
        <topology evidence="1">Multi-pass membrane protein</topology>
    </subcellularLocation>
</comment>
<keyword evidence="7 8" id="KW-0472">Membrane</keyword>
<name>A0AA48HTH9_9ALTE</name>
<dbReference type="GO" id="GO:0005886">
    <property type="term" value="C:plasma membrane"/>
    <property type="evidence" value="ECO:0007669"/>
    <property type="project" value="UniProtKB-SubCell"/>
</dbReference>
<evidence type="ECO:0000256" key="2">
    <source>
        <dbReference type="ARBA" id="ARBA00005745"/>
    </source>
</evidence>
<dbReference type="RefSeq" id="WP_338293781.1">
    <property type="nucleotide sequence ID" value="NZ_AP027272.1"/>
</dbReference>
<dbReference type="InterPro" id="IPR018076">
    <property type="entry name" value="T2SS_GspF_dom"/>
</dbReference>
<keyword evidence="11" id="KW-1185">Reference proteome</keyword>
<dbReference type="FunFam" id="1.20.81.30:FF:000001">
    <property type="entry name" value="Type II secretion system protein F"/>
    <property type="match status" value="1"/>
</dbReference>
<dbReference type="PANTHER" id="PTHR30012">
    <property type="entry name" value="GENERAL SECRETION PATHWAY PROTEIN"/>
    <property type="match status" value="1"/>
</dbReference>
<protein>
    <submittedName>
        <fullName evidence="10">Type II secretion system protein GspF</fullName>
    </submittedName>
</protein>
<keyword evidence="6 8" id="KW-1133">Transmembrane helix</keyword>
<proteinExistence type="inferred from homology"/>
<evidence type="ECO:0000256" key="4">
    <source>
        <dbReference type="ARBA" id="ARBA00022519"/>
    </source>
</evidence>
<keyword evidence="4" id="KW-0997">Cell inner membrane</keyword>
<evidence type="ECO:0000256" key="7">
    <source>
        <dbReference type="ARBA" id="ARBA00023136"/>
    </source>
</evidence>
<dbReference type="KEGG" id="pmaw:MACH26_32150"/>
<evidence type="ECO:0000313" key="11">
    <source>
        <dbReference type="Proteomes" id="UP001333710"/>
    </source>
</evidence>
<comment type="similarity">
    <text evidence="2">Belongs to the GSP F family.</text>
</comment>
<dbReference type="InterPro" id="IPR042094">
    <property type="entry name" value="T2SS_GspF_sf"/>
</dbReference>
<dbReference type="PANTHER" id="PTHR30012:SF0">
    <property type="entry name" value="TYPE II SECRETION SYSTEM PROTEIN F-RELATED"/>
    <property type="match status" value="1"/>
</dbReference>
<evidence type="ECO:0000256" key="3">
    <source>
        <dbReference type="ARBA" id="ARBA00022475"/>
    </source>
</evidence>
<feature type="transmembrane region" description="Helical" evidence="8">
    <location>
        <begin position="220"/>
        <end position="239"/>
    </location>
</feature>
<evidence type="ECO:0000256" key="5">
    <source>
        <dbReference type="ARBA" id="ARBA00022692"/>
    </source>
</evidence>
<dbReference type="Proteomes" id="UP001333710">
    <property type="component" value="Chromosome"/>
</dbReference>
<gene>
    <name evidence="10" type="primary">gspF_2</name>
    <name evidence="10" type="ORF">MACH26_32150</name>
</gene>
<dbReference type="AlphaFoldDB" id="A0AA48HTH9"/>
<keyword evidence="5 8" id="KW-0812">Transmembrane</keyword>
<evidence type="ECO:0000313" key="10">
    <source>
        <dbReference type="EMBL" id="BDX07694.1"/>
    </source>
</evidence>
<dbReference type="Gene3D" id="1.20.81.30">
    <property type="entry name" value="Type II secretion system (T2SS), domain F"/>
    <property type="match status" value="2"/>
</dbReference>
<sequence>MPLYKFKAYDKQGHSIEDYREASDVNALRHSLSSEGLMVASVSLQSQSINIKLPFQSQNLSLKDMEFLTSELAILLNSGVKVDKGLEIIARSKKDPSTSRVVAEILKKLKGGSSVSDAFKTSRNDFDPLYINLIAIGEKSGKLPQVFAGLASDLKFQQSLRAKIVQALTYPSVILFVCVMCVLFVFNYIVPQMGSIFDKNDDIPVYTRLLLGASEWMINYQLWLLAGIVAVIFAIAYQWKSPAFRTRMAQYFLSVPIISDLIKQVERIRFNSAMALMVSAGVKVDHAISAAIANIQNPVIRNSLDIANNKIKKGEPLAKSLSMTPIYPSFYISLLEVGEESGELAKIFNEIAQRSKTEFEGWTDRVTNILEPLLILVMGGIVGSVVITMLLSVVSVNDISI</sequence>
<dbReference type="InterPro" id="IPR003004">
    <property type="entry name" value="GspF/PilC"/>
</dbReference>
<dbReference type="PRINTS" id="PR00812">
    <property type="entry name" value="BCTERIALGSPF"/>
</dbReference>
<accession>A0AA48HTH9</accession>
<evidence type="ECO:0000256" key="8">
    <source>
        <dbReference type="SAM" id="Phobius"/>
    </source>
</evidence>
<feature type="domain" description="Type II secretion system protein GspF" evidence="9">
    <location>
        <begin position="69"/>
        <end position="191"/>
    </location>
</feature>
<evidence type="ECO:0000256" key="1">
    <source>
        <dbReference type="ARBA" id="ARBA00004429"/>
    </source>
</evidence>
<feature type="domain" description="Type II secretion system protein GspF" evidence="9">
    <location>
        <begin position="273"/>
        <end position="391"/>
    </location>
</feature>
<organism evidence="10 11">
    <name type="scientific">Planctobacterium marinum</name>
    <dbReference type="NCBI Taxonomy" id="1631968"/>
    <lineage>
        <taxon>Bacteria</taxon>
        <taxon>Pseudomonadati</taxon>
        <taxon>Pseudomonadota</taxon>
        <taxon>Gammaproteobacteria</taxon>
        <taxon>Alteromonadales</taxon>
        <taxon>Alteromonadaceae</taxon>
        <taxon>Planctobacterium</taxon>
    </lineage>
</organism>
<keyword evidence="3" id="KW-1003">Cell membrane</keyword>
<dbReference type="EMBL" id="AP027272">
    <property type="protein sequence ID" value="BDX07694.1"/>
    <property type="molecule type" value="Genomic_DNA"/>
</dbReference>
<feature type="transmembrane region" description="Helical" evidence="8">
    <location>
        <begin position="167"/>
        <end position="190"/>
    </location>
</feature>
<evidence type="ECO:0000256" key="6">
    <source>
        <dbReference type="ARBA" id="ARBA00022989"/>
    </source>
</evidence>
<evidence type="ECO:0000259" key="9">
    <source>
        <dbReference type="Pfam" id="PF00482"/>
    </source>
</evidence>
<reference evidence="10" key="1">
    <citation type="submission" date="2023-01" db="EMBL/GenBank/DDBJ databases">
        <title>Complete genome sequence of Planctobacterium marinum strain Dej080120_11.</title>
        <authorList>
            <person name="Ueki S."/>
            <person name="Maruyama F."/>
        </authorList>
    </citation>
    <scope>NUCLEOTIDE SEQUENCE</scope>
    <source>
        <strain evidence="10">Dej080120_11</strain>
    </source>
</reference>
<dbReference type="Pfam" id="PF00482">
    <property type="entry name" value="T2SSF"/>
    <property type="match status" value="2"/>
</dbReference>